<dbReference type="InterPro" id="IPR017943">
    <property type="entry name" value="Bactericidal_perm-incr_a/b_dom"/>
</dbReference>
<dbReference type="InterPro" id="IPR045967">
    <property type="entry name" value="HAM1-like_N"/>
</dbReference>
<feature type="domain" description="HAM1-like C-terminal" evidence="2">
    <location>
        <begin position="714"/>
        <end position="861"/>
    </location>
</feature>
<protein>
    <submittedName>
        <fullName evidence="4">Uncharacterized protein</fullName>
    </submittedName>
</protein>
<comment type="caution">
    <text evidence="4">The sequence shown here is derived from an EMBL/GenBank/DDBJ whole genome shotgun (WGS) entry which is preliminary data.</text>
</comment>
<name>A0A9P6HJ96_9AGAM</name>
<organism evidence="4 5">
    <name type="scientific">Thelephora terrestris</name>
    <dbReference type="NCBI Taxonomy" id="56493"/>
    <lineage>
        <taxon>Eukaryota</taxon>
        <taxon>Fungi</taxon>
        <taxon>Dikarya</taxon>
        <taxon>Basidiomycota</taxon>
        <taxon>Agaricomycotina</taxon>
        <taxon>Agaricomycetes</taxon>
        <taxon>Thelephorales</taxon>
        <taxon>Thelephoraceae</taxon>
        <taxon>Thelephora</taxon>
    </lineage>
</organism>
<sequence length="862" mass="97828">MSLPAAPQQTTEKPVPGAVMEPTNKEDQAADIDRKIRLYGVIQAFRDGRMPDNAQIDHTLKYVLDHSLIEQEQLSREGRKLIQDVKEIIETARVIVKDKNSDELLQNFIWHTRDVDADRLKRDPKDVLPENQPDISSDKEQAVQHLRTLLNLVLTNSEARKLLSDFGLIGRDLLARSAAKVADNLRPDEDRLARVDHTAPQDQFVTEGGRVTGPGEKPVLEAKLPLDTTFKHDPDASQPIVERRGEARGVGDVIDSGRQQGRQQYSEFRGAVDPNISDAKDIATDPSTDTEQKKRDIYDKASGTKETLKQSANERVPEDVRDETSSNEAKERGFMGRIRGIKNGLSDRVPQEHKDRAGDHFDRAKTFLSDEYFPQERRDQFIYRGKKVIIECQKHDDYQASLKWLLDTLETYSTHGKQSAKNAQSQSKGVVQDSSLKQAARELRTLLERFANGRSMEQIKDAVDALYDDANRDEDLRNWFKQVNQYSRKVLLQPGFVLEPQCNSEGQEVRENGRSFYDDKYRDHFDNLFHTVGDWFKQMGEDPLNKRFGEDWARLTKDLLFDSEGSLKFKPHLWTDIRKVILPTIISQVGYVPIPRIEYTDDSLDLVIENLTLSGKNLLPNIIEMSARNYFRFSPYRVINDHSEHEVEITFGQIQADIRDVAFYFRKKTGLPKLKDSGLADFTLGGEGVNVTVKLVSSSKDPSSVFKVKSVHAKVASLKFSIRDSKHDLLYKTLKPLATGLVKKQIQKAIEDGVRTGLEYVDGQLVGVRDRMAEASAEESEEGETKTKMQVLQEIFQKKKEESSSAASTKTRESHFKVVAKRDSLLLPETGHPAGWVTRVAEREELAHTGDGWKSEAFNIVA</sequence>
<dbReference type="PANTHER" id="PTHR31138">
    <property type="entry name" value="CHROMOSOME 19, WHOLE GENOME SHOTGUN SEQUENCE"/>
    <property type="match status" value="1"/>
</dbReference>
<dbReference type="Proteomes" id="UP000736335">
    <property type="component" value="Unassembled WGS sequence"/>
</dbReference>
<evidence type="ECO:0000313" key="4">
    <source>
        <dbReference type="EMBL" id="KAF9788428.1"/>
    </source>
</evidence>
<accession>A0A9P6HJ96</accession>
<evidence type="ECO:0000313" key="5">
    <source>
        <dbReference type="Proteomes" id="UP000736335"/>
    </source>
</evidence>
<feature type="compositionally biased region" description="Basic and acidic residues" evidence="1">
    <location>
        <begin position="229"/>
        <end position="249"/>
    </location>
</feature>
<feature type="region of interest" description="Disordered" evidence="1">
    <location>
        <begin position="1"/>
        <end position="29"/>
    </location>
</feature>
<dbReference type="EMBL" id="WIUZ02000004">
    <property type="protein sequence ID" value="KAF9788428.1"/>
    <property type="molecule type" value="Genomic_DNA"/>
</dbReference>
<feature type="compositionally biased region" description="Basic and acidic residues" evidence="1">
    <location>
        <begin position="315"/>
        <end position="329"/>
    </location>
</feature>
<feature type="compositionally biased region" description="Basic and acidic residues" evidence="1">
    <location>
        <begin position="290"/>
        <end position="308"/>
    </location>
</feature>
<keyword evidence="5" id="KW-1185">Reference proteome</keyword>
<feature type="region of interest" description="Disordered" evidence="1">
    <location>
        <begin position="229"/>
        <end position="329"/>
    </location>
</feature>
<feature type="compositionally biased region" description="Polar residues" evidence="1">
    <location>
        <begin position="257"/>
        <end position="266"/>
    </location>
</feature>
<feature type="domain" description="HAM1-like N-terminal" evidence="3">
    <location>
        <begin position="17"/>
        <end position="701"/>
    </location>
</feature>
<reference evidence="4" key="2">
    <citation type="submission" date="2020-11" db="EMBL/GenBank/DDBJ databases">
        <authorList>
            <consortium name="DOE Joint Genome Institute"/>
            <person name="Kuo A."/>
            <person name="Miyauchi S."/>
            <person name="Kiss E."/>
            <person name="Drula E."/>
            <person name="Kohler A."/>
            <person name="Sanchez-Garcia M."/>
            <person name="Andreopoulos B."/>
            <person name="Barry K.W."/>
            <person name="Bonito G."/>
            <person name="Buee M."/>
            <person name="Carver A."/>
            <person name="Chen C."/>
            <person name="Cichocki N."/>
            <person name="Clum A."/>
            <person name="Culley D."/>
            <person name="Crous P.W."/>
            <person name="Fauchery L."/>
            <person name="Girlanda M."/>
            <person name="Hayes R."/>
            <person name="Keri Z."/>
            <person name="Labutti K."/>
            <person name="Lipzen A."/>
            <person name="Lombard V."/>
            <person name="Magnuson J."/>
            <person name="Maillard F."/>
            <person name="Morin E."/>
            <person name="Murat C."/>
            <person name="Nolan M."/>
            <person name="Ohm R."/>
            <person name="Pangilinan J."/>
            <person name="Pereira M."/>
            <person name="Perotto S."/>
            <person name="Peter M."/>
            <person name="Riley R."/>
            <person name="Sitrit Y."/>
            <person name="Stielow B."/>
            <person name="Szollosi G."/>
            <person name="Zifcakova L."/>
            <person name="Stursova M."/>
            <person name="Spatafora J.W."/>
            <person name="Tedersoo L."/>
            <person name="Vaario L.-M."/>
            <person name="Yamada A."/>
            <person name="Yan M."/>
            <person name="Wang P."/>
            <person name="Xu J."/>
            <person name="Bruns T."/>
            <person name="Baldrian P."/>
            <person name="Vilgalys R."/>
            <person name="Henrissat B."/>
            <person name="Grigoriev I.V."/>
            <person name="Hibbett D."/>
            <person name="Nagy L.G."/>
            <person name="Martin F.M."/>
        </authorList>
    </citation>
    <scope>NUCLEOTIDE SEQUENCE</scope>
    <source>
        <strain evidence="4">UH-Tt-Lm1</strain>
    </source>
</reference>
<evidence type="ECO:0000256" key="1">
    <source>
        <dbReference type="SAM" id="MobiDB-lite"/>
    </source>
</evidence>
<dbReference type="PANTHER" id="PTHR31138:SF1">
    <property type="entry name" value="PDZ DOMAIN-CONTAINING PROTEIN"/>
    <property type="match status" value="1"/>
</dbReference>
<dbReference type="Pfam" id="PF14613">
    <property type="entry name" value="HAM1_C"/>
    <property type="match status" value="1"/>
</dbReference>
<reference evidence="4" key="1">
    <citation type="journal article" date="2020" name="Nat. Commun.">
        <title>Large-scale genome sequencing of mycorrhizal fungi provides insights into the early evolution of symbiotic traits.</title>
        <authorList>
            <person name="Miyauchi S."/>
            <person name="Kiss E."/>
            <person name="Kuo A."/>
            <person name="Drula E."/>
            <person name="Kohler A."/>
            <person name="Sanchez-Garcia M."/>
            <person name="Morin E."/>
            <person name="Andreopoulos B."/>
            <person name="Barry K.W."/>
            <person name="Bonito G."/>
            <person name="Buee M."/>
            <person name="Carver A."/>
            <person name="Chen C."/>
            <person name="Cichocki N."/>
            <person name="Clum A."/>
            <person name="Culley D."/>
            <person name="Crous P.W."/>
            <person name="Fauchery L."/>
            <person name="Girlanda M."/>
            <person name="Hayes R.D."/>
            <person name="Keri Z."/>
            <person name="LaButti K."/>
            <person name="Lipzen A."/>
            <person name="Lombard V."/>
            <person name="Magnuson J."/>
            <person name="Maillard F."/>
            <person name="Murat C."/>
            <person name="Nolan M."/>
            <person name="Ohm R.A."/>
            <person name="Pangilinan J."/>
            <person name="Pereira M.F."/>
            <person name="Perotto S."/>
            <person name="Peter M."/>
            <person name="Pfister S."/>
            <person name="Riley R."/>
            <person name="Sitrit Y."/>
            <person name="Stielow J.B."/>
            <person name="Szollosi G."/>
            <person name="Zifcakova L."/>
            <person name="Stursova M."/>
            <person name="Spatafora J.W."/>
            <person name="Tedersoo L."/>
            <person name="Vaario L.M."/>
            <person name="Yamada A."/>
            <person name="Yan M."/>
            <person name="Wang P."/>
            <person name="Xu J."/>
            <person name="Bruns T."/>
            <person name="Baldrian P."/>
            <person name="Vilgalys R."/>
            <person name="Dunand C."/>
            <person name="Henrissat B."/>
            <person name="Grigoriev I.V."/>
            <person name="Hibbett D."/>
            <person name="Nagy L.G."/>
            <person name="Martin F.M."/>
        </authorList>
    </citation>
    <scope>NUCLEOTIDE SEQUENCE</scope>
    <source>
        <strain evidence="4">UH-Tt-Lm1</strain>
    </source>
</reference>
<dbReference type="OrthoDB" id="19394at2759"/>
<proteinExistence type="predicted"/>
<dbReference type="Gene3D" id="3.15.10.10">
    <property type="entry name" value="Bactericidal permeability-increasing protein, domain 1"/>
    <property type="match status" value="1"/>
</dbReference>
<dbReference type="InterPro" id="IPR027842">
    <property type="entry name" value="HAM1-like_C"/>
</dbReference>
<evidence type="ECO:0000259" key="2">
    <source>
        <dbReference type="Pfam" id="PF14613"/>
    </source>
</evidence>
<dbReference type="AlphaFoldDB" id="A0A9P6HJ96"/>
<dbReference type="Pfam" id="PF19343">
    <property type="entry name" value="HAM1_N"/>
    <property type="match status" value="1"/>
</dbReference>
<gene>
    <name evidence="4" type="ORF">BJ322DRAFT_1137469</name>
</gene>
<evidence type="ECO:0000259" key="3">
    <source>
        <dbReference type="Pfam" id="PF19343"/>
    </source>
</evidence>
<dbReference type="SUPFAM" id="SSF55394">
    <property type="entry name" value="Bactericidal permeability-increasing protein, BPI"/>
    <property type="match status" value="1"/>
</dbReference>
<dbReference type="GO" id="GO:0008289">
    <property type="term" value="F:lipid binding"/>
    <property type="evidence" value="ECO:0007669"/>
    <property type="project" value="InterPro"/>
</dbReference>